<keyword evidence="4" id="KW-0587">Phenylpropanoid metabolism</keyword>
<evidence type="ECO:0000313" key="8">
    <source>
        <dbReference type="Proteomes" id="UP000231279"/>
    </source>
</evidence>
<keyword evidence="8" id="KW-1185">Reference proteome</keyword>
<evidence type="ECO:0000259" key="5">
    <source>
        <dbReference type="Pfam" id="PF00501"/>
    </source>
</evidence>
<evidence type="ECO:0000256" key="1">
    <source>
        <dbReference type="ARBA" id="ARBA00004930"/>
    </source>
</evidence>
<reference evidence="8" key="1">
    <citation type="journal article" date="2018" name="Gigascience">
        <title>Genome assembly of the Pink Ipe (Handroanthus impetiginosus, Bignoniaceae), a highly valued, ecologically keystone Neotropical timber forest tree.</title>
        <authorList>
            <person name="Silva-Junior O.B."/>
            <person name="Grattapaglia D."/>
            <person name="Novaes E."/>
            <person name="Collevatti R.G."/>
        </authorList>
    </citation>
    <scope>NUCLEOTIDE SEQUENCE [LARGE SCALE GENOMIC DNA]</scope>
    <source>
        <strain evidence="8">cv. UFG-1</strain>
    </source>
</reference>
<dbReference type="InterPro" id="IPR020845">
    <property type="entry name" value="AMP-binding_CS"/>
</dbReference>
<dbReference type="GO" id="GO:0009698">
    <property type="term" value="P:phenylpropanoid metabolic process"/>
    <property type="evidence" value="ECO:0007669"/>
    <property type="project" value="UniProtKB-KW"/>
</dbReference>
<evidence type="ECO:0000259" key="6">
    <source>
        <dbReference type="Pfam" id="PF13193"/>
    </source>
</evidence>
<dbReference type="Pfam" id="PF00501">
    <property type="entry name" value="AMP-binding"/>
    <property type="match status" value="1"/>
</dbReference>
<dbReference type="InterPro" id="IPR045851">
    <property type="entry name" value="AMP-bd_C_sf"/>
</dbReference>
<dbReference type="Gene3D" id="3.30.300.30">
    <property type="match status" value="1"/>
</dbReference>
<comment type="caution">
    <text evidence="7">The sequence shown here is derived from an EMBL/GenBank/DDBJ whole genome shotgun (WGS) entry which is preliminary data.</text>
</comment>
<dbReference type="GO" id="GO:0016405">
    <property type="term" value="F:CoA-ligase activity"/>
    <property type="evidence" value="ECO:0007669"/>
    <property type="project" value="TreeGrafter"/>
</dbReference>
<protein>
    <submittedName>
        <fullName evidence="7">Acyl-CoA synthetase</fullName>
    </submittedName>
</protein>
<proteinExistence type="inferred from homology"/>
<comment type="similarity">
    <text evidence="2">Belongs to the ATP-dependent AMP-binding enzyme family.</text>
</comment>
<evidence type="ECO:0000313" key="7">
    <source>
        <dbReference type="EMBL" id="PIM98521.1"/>
    </source>
</evidence>
<comment type="pathway">
    <text evidence="1">Phytoalexin biosynthesis; 3,4',5-trihydroxystilbene biosynthesis; 3,4',5-trihydroxystilbene from trans-4-coumarate: step 1/2.</text>
</comment>
<dbReference type="Gene3D" id="3.40.50.12780">
    <property type="entry name" value="N-terminal domain of ligase-like"/>
    <property type="match status" value="1"/>
</dbReference>
<keyword evidence="3" id="KW-0436">Ligase</keyword>
<dbReference type="CDD" id="cd05904">
    <property type="entry name" value="4CL"/>
    <property type="match status" value="1"/>
</dbReference>
<dbReference type="AlphaFoldDB" id="A0A2G9G007"/>
<dbReference type="PANTHER" id="PTHR24096:SF251">
    <property type="entry name" value="4-COUMARATE--COA LIGASE-LIKE 9"/>
    <property type="match status" value="1"/>
</dbReference>
<dbReference type="OrthoDB" id="10253869at2759"/>
<dbReference type="SUPFAM" id="SSF56801">
    <property type="entry name" value="Acetyl-CoA synthetase-like"/>
    <property type="match status" value="1"/>
</dbReference>
<dbReference type="PANTHER" id="PTHR24096">
    <property type="entry name" value="LONG-CHAIN-FATTY-ACID--COA LIGASE"/>
    <property type="match status" value="1"/>
</dbReference>
<dbReference type="PROSITE" id="PS00455">
    <property type="entry name" value="AMP_BINDING"/>
    <property type="match status" value="1"/>
</dbReference>
<dbReference type="InterPro" id="IPR042099">
    <property type="entry name" value="ANL_N_sf"/>
</dbReference>
<dbReference type="Pfam" id="PF13193">
    <property type="entry name" value="AMP-binding_C"/>
    <property type="match status" value="1"/>
</dbReference>
<dbReference type="EMBL" id="NKXS01008329">
    <property type="protein sequence ID" value="PIM98521.1"/>
    <property type="molecule type" value="Genomic_DNA"/>
</dbReference>
<organism evidence="7 8">
    <name type="scientific">Handroanthus impetiginosus</name>
    <dbReference type="NCBI Taxonomy" id="429701"/>
    <lineage>
        <taxon>Eukaryota</taxon>
        <taxon>Viridiplantae</taxon>
        <taxon>Streptophyta</taxon>
        <taxon>Embryophyta</taxon>
        <taxon>Tracheophyta</taxon>
        <taxon>Spermatophyta</taxon>
        <taxon>Magnoliopsida</taxon>
        <taxon>eudicotyledons</taxon>
        <taxon>Gunneridae</taxon>
        <taxon>Pentapetalae</taxon>
        <taxon>asterids</taxon>
        <taxon>lamiids</taxon>
        <taxon>Lamiales</taxon>
        <taxon>Bignoniaceae</taxon>
        <taxon>Crescentiina</taxon>
        <taxon>Tabebuia alliance</taxon>
        <taxon>Handroanthus</taxon>
    </lineage>
</organism>
<dbReference type="STRING" id="429701.A0A2G9G007"/>
<accession>A0A2G9G007</accession>
<dbReference type="UniPathway" id="UPA00372">
    <property type="reaction ID" value="UER00547"/>
</dbReference>
<gene>
    <name evidence="7" type="ORF">CDL12_28999</name>
</gene>
<evidence type="ECO:0000256" key="2">
    <source>
        <dbReference type="ARBA" id="ARBA00006432"/>
    </source>
</evidence>
<dbReference type="InterPro" id="IPR025110">
    <property type="entry name" value="AMP-bd_C"/>
</dbReference>
<feature type="domain" description="AMP-binding enzyme C-terminal" evidence="6">
    <location>
        <begin position="472"/>
        <end position="547"/>
    </location>
</feature>
<evidence type="ECO:0000256" key="3">
    <source>
        <dbReference type="ARBA" id="ARBA00022598"/>
    </source>
</evidence>
<evidence type="ECO:0000256" key="4">
    <source>
        <dbReference type="ARBA" id="ARBA00023051"/>
    </source>
</evidence>
<feature type="domain" description="AMP-dependent synthetase/ligase" evidence="5">
    <location>
        <begin position="68"/>
        <end position="420"/>
    </location>
</feature>
<dbReference type="Proteomes" id="UP000231279">
    <property type="component" value="Unassembled WGS sequence"/>
</dbReference>
<dbReference type="InterPro" id="IPR000873">
    <property type="entry name" value="AMP-dep_synth/lig_dom"/>
</dbReference>
<sequence>MAENQSLHDATVDPKNGYCSRTKIYHSLRPAVPLPPLSRPLSIVSYTLSLLQSPTTTTSGSLSSTDFLIDAATGRRLTYSTFLQQVSSLSSSLKSLHPSLSKNDVAFVLSPSSFQIPVLYFSLLSLGITVSPSNPLSSVTELTHQVQLSKPSIAFTTSAMAPKLPPNLPVILLDSPQFLSMLESRVSSSTEDNGVNQWDSAAILYSSGTTGKVKGVVITHRNLIAVIAGMYKNKLLNDEKTKEEENGVYAHPVSLLTLPLFHVFGFLMLIRTASMGETAVLMEKFDFVKMLEVVEKYKVAYIPVAPPLVVAMAKSDFVAKYDLSSMQKVESGGAPLGREVSERFSSKFPNADIFQGYGLTESTGAAARMRAPEEAKIYGSAGRLVQNIEAKIVDPETGESLPPGQRGELWLRGPIIMKGYAGDDAATAATLDSEGWLKTGDLCYIDSDGFLFIVDRLKELIKYKGYQVPPAELEHLLQSMPQIADAAVIPYPDEEAGQIPMAYVVRKPGSVISATEVMDFIAKQVAPYKKIRRVAFVNSIPKSPTGKILRRELVNHALSSPSSKL</sequence>
<name>A0A2G9G007_9LAMI</name>
<dbReference type="FunFam" id="3.30.300.30:FF:000007">
    <property type="entry name" value="4-coumarate--CoA ligase 2"/>
    <property type="match status" value="1"/>
</dbReference>